<dbReference type="Proteomes" id="UP000320055">
    <property type="component" value="Unassembled WGS sequence"/>
</dbReference>
<dbReference type="OrthoDB" id="582614at2"/>
<dbReference type="Pfam" id="PF13808">
    <property type="entry name" value="DDE_Tnp_1_assoc"/>
    <property type="match status" value="1"/>
</dbReference>
<reference evidence="3 4" key="1">
    <citation type="submission" date="2019-01" db="EMBL/GenBank/DDBJ databases">
        <authorList>
            <person name="Brito A."/>
        </authorList>
    </citation>
    <scope>NUCLEOTIDE SEQUENCE [LARGE SCALE GENOMIC DNA]</scope>
    <source>
        <strain evidence="3">1</strain>
    </source>
</reference>
<evidence type="ECO:0000313" key="4">
    <source>
        <dbReference type="Proteomes" id="UP000320055"/>
    </source>
</evidence>
<accession>A0A563VIK3</accession>
<dbReference type="InterPro" id="IPR032806">
    <property type="entry name" value="YbfD_N"/>
</dbReference>
<evidence type="ECO:0000313" key="3">
    <source>
        <dbReference type="EMBL" id="VEP11219.1"/>
    </source>
</evidence>
<protein>
    <recommendedName>
        <fullName evidence="2">H repeat-associated protein N-terminal domain-containing protein</fullName>
    </recommendedName>
</protein>
<name>A0A563VIK3_9CYAN</name>
<keyword evidence="1" id="KW-0472">Membrane</keyword>
<dbReference type="EMBL" id="CAACVJ010000001">
    <property type="protein sequence ID" value="VEP11219.1"/>
    <property type="molecule type" value="Genomic_DNA"/>
</dbReference>
<feature type="domain" description="H repeat-associated protein N-terminal" evidence="2">
    <location>
        <begin position="14"/>
        <end position="66"/>
    </location>
</feature>
<gene>
    <name evidence="3" type="ORF">H1P_10004</name>
</gene>
<keyword evidence="1" id="KW-1133">Transmembrane helix</keyword>
<evidence type="ECO:0000259" key="2">
    <source>
        <dbReference type="Pfam" id="PF13808"/>
    </source>
</evidence>
<organism evidence="3 4">
    <name type="scientific">Hyella patelloides LEGE 07179</name>
    <dbReference type="NCBI Taxonomy" id="945734"/>
    <lineage>
        <taxon>Bacteria</taxon>
        <taxon>Bacillati</taxon>
        <taxon>Cyanobacteriota</taxon>
        <taxon>Cyanophyceae</taxon>
        <taxon>Pleurocapsales</taxon>
        <taxon>Hyellaceae</taxon>
        <taxon>Hyella</taxon>
    </lineage>
</organism>
<dbReference type="RefSeq" id="WP_144862869.1">
    <property type="nucleotide sequence ID" value="NZ_LR213766.1"/>
</dbReference>
<keyword evidence="1" id="KW-0812">Transmembrane</keyword>
<evidence type="ECO:0000256" key="1">
    <source>
        <dbReference type="SAM" id="Phobius"/>
    </source>
</evidence>
<keyword evidence="4" id="KW-1185">Reference proteome</keyword>
<dbReference type="AlphaFoldDB" id="A0A563VIK3"/>
<feature type="transmembrane region" description="Helical" evidence="1">
    <location>
        <begin position="66"/>
        <end position="87"/>
    </location>
</feature>
<proteinExistence type="predicted"/>
<sequence>MNSSNKQSASLLIHFESLEDPRTEYLIEHRLLDIVGRTICAVICGADSWVEIEEYGNSNIGMAQRVFRIILCLIMYLRSQFPVVIVINHY</sequence>